<feature type="transmembrane region" description="Helical" evidence="8">
    <location>
        <begin position="21"/>
        <end position="37"/>
    </location>
</feature>
<dbReference type="PANTHER" id="PTHR37820:SF1">
    <property type="entry name" value="CELL DIVISION PROTEIN FTSQ"/>
    <property type="match status" value="1"/>
</dbReference>
<dbReference type="PROSITE" id="PS51779">
    <property type="entry name" value="POTRA"/>
    <property type="match status" value="1"/>
</dbReference>
<keyword evidence="11" id="KW-1185">Reference proteome</keyword>
<evidence type="ECO:0000256" key="4">
    <source>
        <dbReference type="ARBA" id="ARBA00022692"/>
    </source>
</evidence>
<evidence type="ECO:0000256" key="8">
    <source>
        <dbReference type="SAM" id="Phobius"/>
    </source>
</evidence>
<keyword evidence="5 8" id="KW-1133">Transmembrane helix</keyword>
<feature type="domain" description="POTRA" evidence="9">
    <location>
        <begin position="42"/>
        <end position="112"/>
    </location>
</feature>
<evidence type="ECO:0000313" key="10">
    <source>
        <dbReference type="EMBL" id="GGI97252.1"/>
    </source>
</evidence>
<dbReference type="RefSeq" id="WP_188880791.1">
    <property type="nucleotide sequence ID" value="NZ_BMOY01000003.1"/>
</dbReference>
<dbReference type="InterPro" id="IPR013685">
    <property type="entry name" value="POTRA_FtsQ_type"/>
</dbReference>
<keyword evidence="2" id="KW-1003">Cell membrane</keyword>
<dbReference type="Pfam" id="PF08478">
    <property type="entry name" value="POTRA_1"/>
    <property type="match status" value="1"/>
</dbReference>
<keyword evidence="7" id="KW-0131">Cell cycle</keyword>
<keyword evidence="4 8" id="KW-0812">Transmembrane</keyword>
<reference evidence="10" key="2">
    <citation type="submission" date="2020-09" db="EMBL/GenBank/DDBJ databases">
        <authorList>
            <person name="Sun Q."/>
            <person name="Ohkuma M."/>
        </authorList>
    </citation>
    <scope>NUCLEOTIDE SEQUENCE</scope>
    <source>
        <strain evidence="10">JCM 18487</strain>
    </source>
</reference>
<evidence type="ECO:0000256" key="7">
    <source>
        <dbReference type="ARBA" id="ARBA00023306"/>
    </source>
</evidence>
<evidence type="ECO:0000256" key="5">
    <source>
        <dbReference type="ARBA" id="ARBA00022989"/>
    </source>
</evidence>
<gene>
    <name evidence="10" type="ORF">GCM10010885_03530</name>
</gene>
<evidence type="ECO:0000259" key="9">
    <source>
        <dbReference type="PROSITE" id="PS51779"/>
    </source>
</evidence>
<evidence type="ECO:0000256" key="6">
    <source>
        <dbReference type="ARBA" id="ARBA00023136"/>
    </source>
</evidence>
<keyword evidence="3" id="KW-0132">Cell division</keyword>
<evidence type="ECO:0000256" key="1">
    <source>
        <dbReference type="ARBA" id="ARBA00004370"/>
    </source>
</evidence>
<sequence length="261" mass="28785">MAYPQLRRPDEDRHRRRRRQRRLVISFFLFIALVVFLESPLTRIRHLVVSGNRDVPADRVVRASGLRPGMSLWQVNGSAVSAQIAAALPLVERVQVTVRPLRGEVDLRVEEKHVVAIARQGGRYFRVLNDGTVYDEITPEDGFRWPVLTVAGLASVTPGRTLGDGDAVSVCRQLARLHEADVSRVSEIDIDRFGVATIYLIDGFAGQVAARQLAARFSTLLAAVSYFAQHGYRPGVVDLTGQPPYRYTPFRPSGTGGVGGG</sequence>
<dbReference type="AlphaFoldDB" id="A0A917K4L1"/>
<comment type="subcellular location">
    <subcellularLocation>
        <location evidence="1">Membrane</location>
    </subcellularLocation>
</comment>
<dbReference type="Proteomes" id="UP000637695">
    <property type="component" value="Unassembled WGS sequence"/>
</dbReference>
<dbReference type="InterPro" id="IPR034746">
    <property type="entry name" value="POTRA"/>
</dbReference>
<evidence type="ECO:0000256" key="2">
    <source>
        <dbReference type="ARBA" id="ARBA00022475"/>
    </source>
</evidence>
<evidence type="ECO:0000256" key="3">
    <source>
        <dbReference type="ARBA" id="ARBA00022618"/>
    </source>
</evidence>
<comment type="caution">
    <text evidence="10">The sequence shown here is derived from an EMBL/GenBank/DDBJ whole genome shotgun (WGS) entry which is preliminary data.</text>
</comment>
<dbReference type="GO" id="GO:0051301">
    <property type="term" value="P:cell division"/>
    <property type="evidence" value="ECO:0007669"/>
    <property type="project" value="UniProtKB-KW"/>
</dbReference>
<evidence type="ECO:0000313" key="11">
    <source>
        <dbReference type="Proteomes" id="UP000637695"/>
    </source>
</evidence>
<dbReference type="InterPro" id="IPR050487">
    <property type="entry name" value="FtsQ_DivIB"/>
</dbReference>
<protein>
    <recommendedName>
        <fullName evidence="9">POTRA domain-containing protein</fullName>
    </recommendedName>
</protein>
<dbReference type="GO" id="GO:0005886">
    <property type="term" value="C:plasma membrane"/>
    <property type="evidence" value="ECO:0007669"/>
    <property type="project" value="TreeGrafter"/>
</dbReference>
<accession>A0A917K4L1</accession>
<organism evidence="10 11">
    <name type="scientific">Alicyclobacillus cellulosilyticus</name>
    <dbReference type="NCBI Taxonomy" id="1003997"/>
    <lineage>
        <taxon>Bacteria</taxon>
        <taxon>Bacillati</taxon>
        <taxon>Bacillota</taxon>
        <taxon>Bacilli</taxon>
        <taxon>Bacillales</taxon>
        <taxon>Alicyclobacillaceae</taxon>
        <taxon>Alicyclobacillus</taxon>
    </lineage>
</organism>
<reference evidence="10" key="1">
    <citation type="journal article" date="2014" name="Int. J. Syst. Evol. Microbiol.">
        <title>Complete genome sequence of Corynebacterium casei LMG S-19264T (=DSM 44701T), isolated from a smear-ripened cheese.</title>
        <authorList>
            <consortium name="US DOE Joint Genome Institute (JGI-PGF)"/>
            <person name="Walter F."/>
            <person name="Albersmeier A."/>
            <person name="Kalinowski J."/>
            <person name="Ruckert C."/>
        </authorList>
    </citation>
    <scope>NUCLEOTIDE SEQUENCE</scope>
    <source>
        <strain evidence="10">JCM 18487</strain>
    </source>
</reference>
<dbReference type="EMBL" id="BMOY01000003">
    <property type="protein sequence ID" value="GGI97252.1"/>
    <property type="molecule type" value="Genomic_DNA"/>
</dbReference>
<name>A0A917K4L1_9BACL</name>
<dbReference type="PANTHER" id="PTHR37820">
    <property type="entry name" value="CELL DIVISION PROTEIN DIVIB"/>
    <property type="match status" value="1"/>
</dbReference>
<keyword evidence="6 8" id="KW-0472">Membrane</keyword>
<proteinExistence type="predicted"/>